<sequence length="109" mass="12400">EWNETTEQTNDKEKPRNKSGGGPSRLHGRHNDNRGWRGRENKENERNLNDGNQQERKERRGRGGHIRGGTGRGRGGGRAGSRYPPRNNRNNFSNARPTTIETWDNTIPG</sequence>
<feature type="compositionally biased region" description="Basic and acidic residues" evidence="1">
    <location>
        <begin position="29"/>
        <end position="58"/>
    </location>
</feature>
<accession>A0A146MEW2</accession>
<organism evidence="2">
    <name type="scientific">Lygus hesperus</name>
    <name type="common">Western plant bug</name>
    <dbReference type="NCBI Taxonomy" id="30085"/>
    <lineage>
        <taxon>Eukaryota</taxon>
        <taxon>Metazoa</taxon>
        <taxon>Ecdysozoa</taxon>
        <taxon>Arthropoda</taxon>
        <taxon>Hexapoda</taxon>
        <taxon>Insecta</taxon>
        <taxon>Pterygota</taxon>
        <taxon>Neoptera</taxon>
        <taxon>Paraneoptera</taxon>
        <taxon>Hemiptera</taxon>
        <taxon>Heteroptera</taxon>
        <taxon>Panheteroptera</taxon>
        <taxon>Cimicomorpha</taxon>
        <taxon>Miridae</taxon>
        <taxon>Mirini</taxon>
        <taxon>Lygus</taxon>
    </lineage>
</organism>
<feature type="non-terminal residue" evidence="2">
    <location>
        <position position="109"/>
    </location>
</feature>
<dbReference type="EMBL" id="GDHC01000620">
    <property type="protein sequence ID" value="JAQ18009.1"/>
    <property type="molecule type" value="Transcribed_RNA"/>
</dbReference>
<feature type="region of interest" description="Disordered" evidence="1">
    <location>
        <begin position="1"/>
        <end position="109"/>
    </location>
</feature>
<dbReference type="AlphaFoldDB" id="A0A146MEW2"/>
<feature type="compositionally biased region" description="Gly residues" evidence="1">
    <location>
        <begin position="66"/>
        <end position="79"/>
    </location>
</feature>
<feature type="non-terminal residue" evidence="2">
    <location>
        <position position="1"/>
    </location>
</feature>
<protein>
    <submittedName>
        <fullName evidence="2">Uncharacterized protein</fullName>
    </submittedName>
</protein>
<name>A0A146MEW2_LYGHE</name>
<evidence type="ECO:0000256" key="1">
    <source>
        <dbReference type="SAM" id="MobiDB-lite"/>
    </source>
</evidence>
<feature type="compositionally biased region" description="Polar residues" evidence="1">
    <location>
        <begin position="87"/>
        <end position="109"/>
    </location>
</feature>
<gene>
    <name evidence="2" type="ORF">g.3642</name>
</gene>
<reference evidence="2" key="1">
    <citation type="journal article" date="2016" name="Gigascience">
        <title>De novo construction of an expanded transcriptome assembly for the western tarnished plant bug, Lygus hesperus.</title>
        <authorList>
            <person name="Tassone E.E."/>
            <person name="Geib S.M."/>
            <person name="Hall B."/>
            <person name="Fabrick J.A."/>
            <person name="Brent C.S."/>
            <person name="Hull J.J."/>
        </authorList>
    </citation>
    <scope>NUCLEOTIDE SEQUENCE</scope>
</reference>
<evidence type="ECO:0000313" key="2">
    <source>
        <dbReference type="EMBL" id="JAQ18009.1"/>
    </source>
</evidence>
<proteinExistence type="predicted"/>